<dbReference type="GO" id="GO:0070628">
    <property type="term" value="F:proteasome binding"/>
    <property type="evidence" value="ECO:0007669"/>
    <property type="project" value="InterPro"/>
</dbReference>
<evidence type="ECO:0000256" key="4">
    <source>
        <dbReference type="ARBA" id="ARBA00023204"/>
    </source>
</evidence>
<dbReference type="GO" id="GO:0005634">
    <property type="term" value="C:nucleus"/>
    <property type="evidence" value="ECO:0007669"/>
    <property type="project" value="TreeGrafter"/>
</dbReference>
<dbReference type="InterPro" id="IPR021133">
    <property type="entry name" value="HEAT_type_2"/>
</dbReference>
<dbReference type="PANTHER" id="PTHR32170:SF3">
    <property type="entry name" value="PROTEASOME ACTIVATOR COMPLEX SUBUNIT 4"/>
    <property type="match status" value="1"/>
</dbReference>
<keyword evidence="3" id="KW-0227">DNA damage</keyword>
<dbReference type="Pfam" id="PF11919">
    <property type="entry name" value="PSME4_C"/>
    <property type="match status" value="1"/>
</dbReference>
<feature type="domain" description="Proteasome activator complex subunit 4 C-terminal" evidence="7">
    <location>
        <begin position="1677"/>
        <end position="1771"/>
    </location>
</feature>
<evidence type="ECO:0000256" key="5">
    <source>
        <dbReference type="PROSITE-ProRule" id="PRU00103"/>
    </source>
</evidence>
<dbReference type="InterPro" id="IPR016024">
    <property type="entry name" value="ARM-type_fold"/>
</dbReference>
<sequence length="1771" mass="187835">SVYNEWLPQHLAERVATEPHAIMLHLYHRDTEEPARYAALVAALKAQWERDSRTLPAAEALRATQPYIALCRTLYHARADLDSTSLHDLVHCQLEMVAQGEGDLMVQTRWALQLQQLLRTHRSKLSIEVPWRPWYLMLRRTVLRDDLEYEGGALSEARRQTLARLIHRLRRHFPRGAAAEIWDEFKTALRDVQRVDGFEALGWLTMLLPTTALKAGDGDWGAWAEEWVALWRAVPHCSYWDALWGALFARLASHDAFGLIDWHRHLPELYTHFLWAFRVPVGTSFADPPFSFDCPKHCQVLFANELASRSECAAHAAIYMLGHGGGPPGADSALAHLEGLVGLLEQYYHPSNGGRWNSGLAHLFKTLASAFGARLLAESNAARRTAERARGPRGASAPPDAPAGDAEAEVDPGGAAAEEDASVDGDDASEASEASDDDVPASGSDSSGEDDLLPVPPGGRRRAPLTDVVVERVVGALLRLASKAQFSKDKELRRSATRILGLLAEVSPRAVLPGVHAHFVAALETVTSTSVLASAIQTLSLCVRPLLVAGLVLPPEDGGGGVEVAVGMNGDGEVPGGADAARATAGASLAAALMATVPGIDANDPPKSLAVFRFYAIVLSSLAQLPEVATPGFPLETEIWVEELLSHVFAVISNLDAPEHRDEHQAEGLGSGEGEETFLLDGNSMFRPLMELLFSRLPPGLRRHAIQRVGRFLLETTLSSVMAEAAVLCNAVAWADPRLAGELVLAPTLHLLRADAEAAAAAPRRAGAPRLSKAQEAVLAWRINLASSLVMYAGCAAVSQKVEVLGALRALAALPALPVAEALQGLLSSLLLGLVQAYPLGGFDPAPAPRRLALPGSGVELEAFGAAVVLRALRAADAADPDTLYLLLTVADSFMAAGSAEYSDSLDHASSWAADEKWVSEKPLAGRLYAGAGLWDPRRRWSVHTGAGAQTELLGAAVTLSFRFVKPVNHDPDTVSALVRDLLRTLSGTSTPAVPWRYRLLAAAFTCLLLKTASPDDTAAIATTFAGLLTSDLLLLRQVALAATLKLLLPAWRPDAARPVTPAEAAAAAAVRGAMERGAPAALFACLAGNHANLTGAGDGDGTGSGPGPMLGSTDEIVAKLAVSSVLRFSVWPCGREAVAAVQDGTFKPEHAALVQALALTAPAVLGPGLRAAVLEALARPQDVDRPATAAAGECLAGLVASGVPFEDGSWDEWVGPALQEALASAPLEQTSAWASGTLRYAAYELATAGKHGALAQLCALVAGPAHPGAGSGAQYRRLKYLNYLLTEIITVLGNRSHPAFLCSLWDSLLREVPELVSHPGQMVRVEAARLGALLTASVLDQAEFDASVGIMFAVARDAPVQQQPGTPTPSQATGEDGMDFEAAGAEDDASLASLSPPPHAGPGLTPSELGAAAGSAGDNLDPEVEPSPGSAVLMQHEGAEGLEASPSALSLARAPLGKESASPRFQQGERFWRGLSRWMRALTRVAYCVEFVAQAIQGGEGTVLLPWLVRLLPGMLKIQRLIPSELQAVSMAARKAVSLLKYLPLMHPALVKSVLATLVQACGAELWPERASALVYLQYFWFRHVFLLGTAGTAALVTAVVERLSDAKLEVRDLAAATLSGLLKGMEESKTASLRAAFLADVERLLPAKRGRKRMVPGPLPPLPGTAAAAPGPSLARRHAAVQGLRAFVLSSPYDVPAWLPGVLMALVRLAGEPAPIRRVFTTEGVTVTKTLAEFRRTHEEAGLSEVRDQLTSEQWEAIRDVAHPAPYFV</sequence>
<feature type="region of interest" description="Disordered" evidence="6">
    <location>
        <begin position="382"/>
        <end position="461"/>
    </location>
</feature>
<evidence type="ECO:0000256" key="2">
    <source>
        <dbReference type="ARBA" id="ARBA00022737"/>
    </source>
</evidence>
<gene>
    <name evidence="9" type="ORF">APUTEX25_003909</name>
</gene>
<dbReference type="Proteomes" id="UP000279271">
    <property type="component" value="Unassembled WGS sequence"/>
</dbReference>
<proteinExistence type="inferred from homology"/>
<feature type="region of interest" description="Disordered" evidence="6">
    <location>
        <begin position="1390"/>
        <end position="1431"/>
    </location>
</feature>
<evidence type="ECO:0000313" key="10">
    <source>
        <dbReference type="Proteomes" id="UP000279271"/>
    </source>
</evidence>
<dbReference type="GO" id="GO:0005829">
    <property type="term" value="C:cytosol"/>
    <property type="evidence" value="ECO:0007669"/>
    <property type="project" value="TreeGrafter"/>
</dbReference>
<dbReference type="GO" id="GO:0016504">
    <property type="term" value="F:peptidase activator activity"/>
    <property type="evidence" value="ECO:0007669"/>
    <property type="project" value="InterPro"/>
</dbReference>
<dbReference type="GO" id="GO:0006281">
    <property type="term" value="P:DNA repair"/>
    <property type="evidence" value="ECO:0007669"/>
    <property type="project" value="UniProtKB-KW"/>
</dbReference>
<dbReference type="GO" id="GO:0010499">
    <property type="term" value="P:proteasomal ubiquitin-independent protein catabolic process"/>
    <property type="evidence" value="ECO:0007669"/>
    <property type="project" value="TreeGrafter"/>
</dbReference>
<reference evidence="10" key="1">
    <citation type="journal article" date="2018" name="Algal Res.">
        <title>Characterization of plant carbon substrate utilization by Auxenochlorella protothecoides.</title>
        <authorList>
            <person name="Vogler B.W."/>
            <person name="Starkenburg S.R."/>
            <person name="Sudasinghe N."/>
            <person name="Schambach J.Y."/>
            <person name="Rollin J.A."/>
            <person name="Pattathil S."/>
            <person name="Barry A.N."/>
        </authorList>
    </citation>
    <scope>NUCLEOTIDE SEQUENCE [LARGE SCALE GENOMIC DNA]</scope>
    <source>
        <strain evidence="10">UTEX 25</strain>
    </source>
</reference>
<comment type="caution">
    <text evidence="9">The sequence shown here is derived from an EMBL/GenBank/DDBJ whole genome shotgun (WGS) entry which is preliminary data.</text>
</comment>
<evidence type="ECO:0000259" key="8">
    <source>
        <dbReference type="Pfam" id="PF16507"/>
    </source>
</evidence>
<evidence type="ECO:0008006" key="11">
    <source>
        <dbReference type="Google" id="ProtNLM"/>
    </source>
</evidence>
<evidence type="ECO:0000313" key="9">
    <source>
        <dbReference type="EMBL" id="RMZ53770.1"/>
    </source>
</evidence>
<feature type="domain" description="Proteasome activator Blm10 middle HEAT repeats region" evidence="8">
    <location>
        <begin position="464"/>
        <end position="547"/>
    </location>
</feature>
<dbReference type="PANTHER" id="PTHR32170">
    <property type="entry name" value="PROTEASOME ACTIVATOR COMPLEX SUBUNIT 4"/>
    <property type="match status" value="1"/>
</dbReference>
<organism evidence="9 10">
    <name type="scientific">Auxenochlorella protothecoides</name>
    <name type="common">Green microalga</name>
    <name type="synonym">Chlorella protothecoides</name>
    <dbReference type="NCBI Taxonomy" id="3075"/>
    <lineage>
        <taxon>Eukaryota</taxon>
        <taxon>Viridiplantae</taxon>
        <taxon>Chlorophyta</taxon>
        <taxon>core chlorophytes</taxon>
        <taxon>Trebouxiophyceae</taxon>
        <taxon>Chlorellales</taxon>
        <taxon>Chlorellaceae</taxon>
        <taxon>Auxenochlorella</taxon>
    </lineage>
</organism>
<dbReference type="InterPro" id="IPR035309">
    <property type="entry name" value="PSME4"/>
</dbReference>
<evidence type="ECO:0000256" key="1">
    <source>
        <dbReference type="ARBA" id="ARBA00005739"/>
    </source>
</evidence>
<dbReference type="PROSITE" id="PS50077">
    <property type="entry name" value="HEAT_REPEAT"/>
    <property type="match status" value="1"/>
</dbReference>
<dbReference type="SUPFAM" id="SSF48371">
    <property type="entry name" value="ARM repeat"/>
    <property type="match status" value="1"/>
</dbReference>
<keyword evidence="2" id="KW-0677">Repeat</keyword>
<dbReference type="InterPro" id="IPR032430">
    <property type="entry name" value="Blm10_mid"/>
</dbReference>
<feature type="compositionally biased region" description="Acidic residues" evidence="6">
    <location>
        <begin position="417"/>
        <end position="439"/>
    </location>
</feature>
<feature type="compositionally biased region" description="Polar residues" evidence="6">
    <location>
        <begin position="1361"/>
        <end position="1374"/>
    </location>
</feature>
<evidence type="ECO:0000256" key="3">
    <source>
        <dbReference type="ARBA" id="ARBA00022763"/>
    </source>
</evidence>
<feature type="domain" description="Proteasome activator Blm10 middle HEAT repeats region" evidence="8">
    <location>
        <begin position="337"/>
        <end position="387"/>
    </location>
</feature>
<feature type="non-terminal residue" evidence="9">
    <location>
        <position position="1"/>
    </location>
</feature>
<comment type="similarity">
    <text evidence="1">Belongs to the BLM10 family.</text>
</comment>
<evidence type="ECO:0000256" key="6">
    <source>
        <dbReference type="SAM" id="MobiDB-lite"/>
    </source>
</evidence>
<feature type="repeat" description="HEAT" evidence="5">
    <location>
        <begin position="1597"/>
        <end position="1635"/>
    </location>
</feature>
<evidence type="ECO:0000259" key="7">
    <source>
        <dbReference type="Pfam" id="PF11919"/>
    </source>
</evidence>
<feature type="region of interest" description="Disordered" evidence="6">
    <location>
        <begin position="1360"/>
        <end position="1379"/>
    </location>
</feature>
<protein>
    <recommendedName>
        <fullName evidence="11">Proteasome activator Blm10 mid region domain-containing protein</fullName>
    </recommendedName>
</protein>
<dbReference type="Pfam" id="PF16507">
    <property type="entry name" value="HEAT_PSME4_mid"/>
    <property type="match status" value="2"/>
</dbReference>
<accession>A0A3M7KVH1</accession>
<feature type="compositionally biased region" description="Low complexity" evidence="6">
    <location>
        <begin position="392"/>
        <end position="416"/>
    </location>
</feature>
<dbReference type="EMBL" id="QOKY01000195">
    <property type="protein sequence ID" value="RMZ53770.1"/>
    <property type="molecule type" value="Genomic_DNA"/>
</dbReference>
<dbReference type="InterPro" id="IPR021843">
    <property type="entry name" value="PSME4_C"/>
</dbReference>
<name>A0A3M7KVH1_AUXPR</name>
<keyword evidence="4" id="KW-0234">DNA repair</keyword>